<dbReference type="InterPro" id="IPR051992">
    <property type="entry name" value="OxStress_Response_Reg"/>
</dbReference>
<feature type="compositionally biased region" description="Low complexity" evidence="3">
    <location>
        <begin position="22"/>
        <end position="32"/>
    </location>
</feature>
<evidence type="ECO:0000313" key="5">
    <source>
        <dbReference type="Proteomes" id="UP001358586"/>
    </source>
</evidence>
<keyword evidence="5" id="KW-1185">Reference proteome</keyword>
<feature type="region of interest" description="Disordered" evidence="3">
    <location>
        <begin position="1"/>
        <end position="56"/>
    </location>
</feature>
<comment type="caution">
    <text evidence="4">The sequence shown here is derived from an EMBL/GenBank/DDBJ whole genome shotgun (WGS) entry which is preliminary data.</text>
</comment>
<sequence length="194" mass="21508">MACNASTAVNQRKEVEEDDWRSSSSTTTTSSSWIGMNSDGSTDGGDCDEDDDEVESSYKGGLDIMDSLQQVLPMRFVSILPPLTKRDLKFLQWEIQVFTNLAEGPSTSSIKEIGKPENAYTRRRRNLLAINYAWDKNKFKRPIKSIMNSRKSRLAFLAVDMGSSESISATTSDHSTSNFMPSAPALKPPLLSII</sequence>
<proteinExistence type="predicted"/>
<name>A0ABR0PSR6_GOSAR</name>
<evidence type="ECO:0000256" key="1">
    <source>
        <dbReference type="ARBA" id="ARBA00004123"/>
    </source>
</evidence>
<evidence type="ECO:0000256" key="3">
    <source>
        <dbReference type="SAM" id="MobiDB-lite"/>
    </source>
</evidence>
<accession>A0ABR0PSR6</accession>
<dbReference type="PANTHER" id="PTHR33172">
    <property type="entry name" value="OS08G0516900 PROTEIN"/>
    <property type="match status" value="1"/>
</dbReference>
<evidence type="ECO:0000313" key="4">
    <source>
        <dbReference type="EMBL" id="KAK5830036.1"/>
    </source>
</evidence>
<gene>
    <name evidence="4" type="ORF">PVK06_013830</name>
</gene>
<dbReference type="EMBL" id="JARKNE010000005">
    <property type="protein sequence ID" value="KAK5830036.1"/>
    <property type="molecule type" value="Genomic_DNA"/>
</dbReference>
<feature type="compositionally biased region" description="Acidic residues" evidence="3">
    <location>
        <begin position="45"/>
        <end position="55"/>
    </location>
</feature>
<protein>
    <submittedName>
        <fullName evidence="4">Uncharacterized protein</fullName>
    </submittedName>
</protein>
<keyword evidence="2" id="KW-0539">Nucleus</keyword>
<reference evidence="4 5" key="1">
    <citation type="submission" date="2023-03" db="EMBL/GenBank/DDBJ databases">
        <title>WGS of Gossypium arboreum.</title>
        <authorList>
            <person name="Yu D."/>
        </authorList>
    </citation>
    <scope>NUCLEOTIDE SEQUENCE [LARGE SCALE GENOMIC DNA]</scope>
    <source>
        <tissue evidence="4">Leaf</tissue>
    </source>
</reference>
<evidence type="ECO:0000256" key="2">
    <source>
        <dbReference type="ARBA" id="ARBA00023242"/>
    </source>
</evidence>
<organism evidence="4 5">
    <name type="scientific">Gossypium arboreum</name>
    <name type="common">Tree cotton</name>
    <name type="synonym">Gossypium nanking</name>
    <dbReference type="NCBI Taxonomy" id="29729"/>
    <lineage>
        <taxon>Eukaryota</taxon>
        <taxon>Viridiplantae</taxon>
        <taxon>Streptophyta</taxon>
        <taxon>Embryophyta</taxon>
        <taxon>Tracheophyta</taxon>
        <taxon>Spermatophyta</taxon>
        <taxon>Magnoliopsida</taxon>
        <taxon>eudicotyledons</taxon>
        <taxon>Gunneridae</taxon>
        <taxon>Pentapetalae</taxon>
        <taxon>rosids</taxon>
        <taxon>malvids</taxon>
        <taxon>Malvales</taxon>
        <taxon>Malvaceae</taxon>
        <taxon>Malvoideae</taxon>
        <taxon>Gossypium</taxon>
    </lineage>
</organism>
<feature type="compositionally biased region" description="Polar residues" evidence="3">
    <location>
        <begin position="1"/>
        <end position="10"/>
    </location>
</feature>
<dbReference type="PANTHER" id="PTHR33172:SF37">
    <property type="entry name" value="PROTEIN OXIDATIVE STRESS 3 LIKE 1"/>
    <property type="match status" value="1"/>
</dbReference>
<comment type="subcellular location">
    <subcellularLocation>
        <location evidence="1">Nucleus</location>
    </subcellularLocation>
</comment>
<dbReference type="Proteomes" id="UP001358586">
    <property type="component" value="Chromosome 5"/>
</dbReference>